<reference evidence="8 9" key="1">
    <citation type="submission" date="2024-07" db="EMBL/GenBank/DDBJ databases">
        <title>Chromosome-level genome assembly of the water stick insect Ranatra chinensis (Heteroptera: Nepidae).</title>
        <authorList>
            <person name="Liu X."/>
        </authorList>
    </citation>
    <scope>NUCLEOTIDE SEQUENCE [LARGE SCALE GENOMIC DNA]</scope>
    <source>
        <strain evidence="8">Cailab_2021Rc</strain>
        <tissue evidence="8">Muscle</tissue>
    </source>
</reference>
<evidence type="ECO:0000256" key="1">
    <source>
        <dbReference type="ARBA" id="ARBA00004496"/>
    </source>
</evidence>
<name>A0ABD0Y0L7_9HEMI</name>
<keyword evidence="5" id="KW-0175">Coiled coil</keyword>
<dbReference type="SUPFAM" id="SSF63748">
    <property type="entry name" value="Tudor/PWWP/MBT"/>
    <property type="match status" value="1"/>
</dbReference>
<dbReference type="SMART" id="SM00318">
    <property type="entry name" value="SNc"/>
    <property type="match status" value="4"/>
</dbReference>
<dbReference type="InterPro" id="IPR016685">
    <property type="entry name" value="Silence_cplx_Nase-comp_TudorSN"/>
</dbReference>
<dbReference type="Pfam" id="PF00565">
    <property type="entry name" value="SNase"/>
    <property type="match status" value="4"/>
</dbReference>
<dbReference type="InterPro" id="IPR047386">
    <property type="entry name" value="Tudor_TDRD11"/>
</dbReference>
<dbReference type="PROSITE" id="PS50304">
    <property type="entry name" value="TUDOR"/>
    <property type="match status" value="1"/>
</dbReference>
<feature type="domain" description="TNase-like" evidence="7">
    <location>
        <begin position="454"/>
        <end position="582"/>
    </location>
</feature>
<dbReference type="PANTHER" id="PTHR12302">
    <property type="entry name" value="EBNA2 BINDING PROTEIN P100"/>
    <property type="match status" value="1"/>
</dbReference>
<keyword evidence="4" id="KW-0677">Repeat</keyword>
<dbReference type="PROSITE" id="PS50830">
    <property type="entry name" value="TNASE_3"/>
    <property type="match status" value="4"/>
</dbReference>
<feature type="coiled-coil region" evidence="5">
    <location>
        <begin position="779"/>
        <end position="806"/>
    </location>
</feature>
<dbReference type="InterPro" id="IPR002999">
    <property type="entry name" value="Tudor"/>
</dbReference>
<feature type="domain" description="TNase-like" evidence="7">
    <location>
        <begin position="271"/>
        <end position="425"/>
    </location>
</feature>
<keyword evidence="9" id="KW-1185">Reference proteome</keyword>
<evidence type="ECO:0000313" key="9">
    <source>
        <dbReference type="Proteomes" id="UP001558652"/>
    </source>
</evidence>
<dbReference type="SUPFAM" id="SSF50199">
    <property type="entry name" value="Staphylococcal nuclease"/>
    <property type="match status" value="5"/>
</dbReference>
<feature type="domain" description="Tudor" evidence="6">
    <location>
        <begin position="648"/>
        <end position="705"/>
    </location>
</feature>
<evidence type="ECO:0000313" key="8">
    <source>
        <dbReference type="EMBL" id="KAL1117006.1"/>
    </source>
</evidence>
<keyword evidence="3" id="KW-0963">Cytoplasm</keyword>
<dbReference type="CDD" id="cd20433">
    <property type="entry name" value="Tudor_TDRD11"/>
    <property type="match status" value="1"/>
</dbReference>
<dbReference type="Pfam" id="PF00567">
    <property type="entry name" value="TUDOR"/>
    <property type="match status" value="1"/>
</dbReference>
<dbReference type="Gene3D" id="2.30.30.140">
    <property type="match status" value="1"/>
</dbReference>
<evidence type="ECO:0000256" key="4">
    <source>
        <dbReference type="ARBA" id="ARBA00022737"/>
    </source>
</evidence>
<dbReference type="InterPro" id="IPR035437">
    <property type="entry name" value="SNase_OB-fold_sf"/>
</dbReference>
<feature type="domain" description="TNase-like" evidence="7">
    <location>
        <begin position="1"/>
        <end position="97"/>
    </location>
</feature>
<feature type="non-terminal residue" evidence="8">
    <location>
        <position position="1"/>
    </location>
</feature>
<sequence>RNPDTPDEPYAWEAREFLRKKLIGQTVTFVSEKVANSSREYGTLYLGPDTSGENINELMVKEGLVNIRVERSNSEESQGLKALHEEAKSLHKGKFDENSNPQDHVRNIIWNVEDMMSFVAKHNGKPIKAIIENVRDGSTVRAFLLPDFVYITLMMSGIRCPGFKVEDGKVDQSAKVDFAEEAKYFTECRLLQQDVEIVLDSVNGANFVGTVLHPKGVIAEELLKTGYAHCVDWSIGKMKRADADRLRQAERFAKEKKLNLWKDYTPPPQVYKFVGTVMEVINGDALIVKLPNGTLKKIFLASIRPPREQSSVPPEENGPKMNKGKRLLYDIPWLFEAREFLRKKLVGKKVNVTVDYIQPAKDNYPEKSCCTVTIASVNVAEAMVSRGLAYVIKYRQNDDQRASAYDSLLNAENKAIKSQKGVYAKKDIPTHRINDYSGEPSKAKQLLPHLNRQARIEAVVEFVTNGSRLRLFLPKDSSLITFLLSGIEVRHSEGDGVNNEDAALQFTRERCMQRDVEIRVDSTDRVGNFIGWLWVDNVNLSVALVENGLAKIHFSGENSEFSRQLLNAKNTAKAKGLWKYNEKEETKEVIEEERVVERRVDYNEVFVIDVKETSFYCQYKSQSAKLDSLQAKLAQEMSTNPPLPGAYTVKKGDLCAAKFIDGEWYRARVERVSGNKVSVFYIDYGNRQETQTLNCAPLPAGLTVEKGFAHLFSLACVQLPNPDYRRDAELQLETDVVNKAFLMNVEYSTGGSTFVTLVDPTTKEDVGKKLIAEGFLLVDKRHEKRLQKLISEYQAAEKEAMKAHKNIWEYGDIRDDDDKEFGLGR</sequence>
<evidence type="ECO:0000256" key="2">
    <source>
        <dbReference type="ARBA" id="ARBA00017230"/>
    </source>
</evidence>
<organism evidence="8 9">
    <name type="scientific">Ranatra chinensis</name>
    <dbReference type="NCBI Taxonomy" id="642074"/>
    <lineage>
        <taxon>Eukaryota</taxon>
        <taxon>Metazoa</taxon>
        <taxon>Ecdysozoa</taxon>
        <taxon>Arthropoda</taxon>
        <taxon>Hexapoda</taxon>
        <taxon>Insecta</taxon>
        <taxon>Pterygota</taxon>
        <taxon>Neoptera</taxon>
        <taxon>Paraneoptera</taxon>
        <taxon>Hemiptera</taxon>
        <taxon>Heteroptera</taxon>
        <taxon>Panheteroptera</taxon>
        <taxon>Nepomorpha</taxon>
        <taxon>Nepidae</taxon>
        <taxon>Ranatrinae</taxon>
        <taxon>Ranatra</taxon>
    </lineage>
</organism>
<dbReference type="FunFam" id="2.40.50.90:FF:000002">
    <property type="entry name" value="Staphylococcal nuclease domain-containing protein"/>
    <property type="match status" value="1"/>
</dbReference>
<comment type="subcellular location">
    <subcellularLocation>
        <location evidence="1">Cytoplasm</location>
    </subcellularLocation>
</comment>
<dbReference type="GO" id="GO:0005737">
    <property type="term" value="C:cytoplasm"/>
    <property type="evidence" value="ECO:0007669"/>
    <property type="project" value="UniProtKB-SubCell"/>
</dbReference>
<dbReference type="InterPro" id="IPR016071">
    <property type="entry name" value="Staphylococal_nuclease_OB-fold"/>
</dbReference>
<proteinExistence type="predicted"/>
<feature type="domain" description="TNase-like" evidence="7">
    <location>
        <begin position="125"/>
        <end position="263"/>
    </location>
</feature>
<evidence type="ECO:0000256" key="5">
    <source>
        <dbReference type="SAM" id="Coils"/>
    </source>
</evidence>
<dbReference type="Proteomes" id="UP001558652">
    <property type="component" value="Unassembled WGS sequence"/>
</dbReference>
<dbReference type="PANTHER" id="PTHR12302:SF2">
    <property type="entry name" value="STAPHYLOCOCCAL NUCLEASE DOMAIN-CONTAINING PROTEIN 1"/>
    <property type="match status" value="1"/>
</dbReference>
<evidence type="ECO:0000259" key="7">
    <source>
        <dbReference type="PROSITE" id="PS50830"/>
    </source>
</evidence>
<accession>A0ABD0Y0L7</accession>
<dbReference type="PIRSF" id="PIRSF017179">
    <property type="entry name" value="RISC-Tudor-SN"/>
    <property type="match status" value="1"/>
</dbReference>
<comment type="caution">
    <text evidence="8">The sequence shown here is derived from an EMBL/GenBank/DDBJ whole genome shotgun (WGS) entry which is preliminary data.</text>
</comment>
<dbReference type="Gene3D" id="2.40.50.90">
    <property type="match status" value="5"/>
</dbReference>
<evidence type="ECO:0000256" key="3">
    <source>
        <dbReference type="ARBA" id="ARBA00022490"/>
    </source>
</evidence>
<dbReference type="EMBL" id="JBFDAA010000016">
    <property type="protein sequence ID" value="KAL1117006.1"/>
    <property type="molecule type" value="Genomic_DNA"/>
</dbReference>
<dbReference type="SMART" id="SM00333">
    <property type="entry name" value="TUDOR"/>
    <property type="match status" value="1"/>
</dbReference>
<dbReference type="FunFam" id="2.40.50.90:FF:000001">
    <property type="entry name" value="Staphylococcal nuclease domain-containing protein"/>
    <property type="match status" value="1"/>
</dbReference>
<evidence type="ECO:0000259" key="6">
    <source>
        <dbReference type="PROSITE" id="PS50304"/>
    </source>
</evidence>
<dbReference type="AlphaFoldDB" id="A0ABD0Y0L7"/>
<gene>
    <name evidence="8" type="ORF">AAG570_004334</name>
</gene>
<protein>
    <recommendedName>
        <fullName evidence="2">Staphylococcal nuclease domain-containing protein 1</fullName>
    </recommendedName>
</protein>
<dbReference type="FunFam" id="2.30.30.140:FF:000018">
    <property type="entry name" value="Serine/threonine-protein kinase 31"/>
    <property type="match status" value="1"/>
</dbReference>